<dbReference type="GO" id="GO:0005739">
    <property type="term" value="C:mitochondrion"/>
    <property type="evidence" value="ECO:0007669"/>
    <property type="project" value="TreeGrafter"/>
</dbReference>
<dbReference type="EMBL" id="ALBS01000211">
    <property type="protein sequence ID" value="EJT48153.1"/>
    <property type="molecule type" value="Genomic_DNA"/>
</dbReference>
<protein>
    <recommendedName>
        <fullName evidence="9">Selenoprotein O</fullName>
    </recommendedName>
</protein>
<keyword evidence="3" id="KW-0808">Transferase</keyword>
<evidence type="ECO:0000313" key="11">
    <source>
        <dbReference type="Proteomes" id="UP000002748"/>
    </source>
</evidence>
<dbReference type="OrthoDB" id="10254721at2759"/>
<keyword evidence="6" id="KW-0547">Nucleotide-binding</keyword>
<dbReference type="Proteomes" id="UP000002748">
    <property type="component" value="Unassembled WGS sequence"/>
</dbReference>
<dbReference type="RefSeq" id="XP_014179561.1">
    <property type="nucleotide sequence ID" value="XM_014324086.1"/>
</dbReference>
<gene>
    <name evidence="10" type="ORF">A1Q1_02857</name>
</gene>
<dbReference type="InterPro" id="IPR003846">
    <property type="entry name" value="SelO"/>
</dbReference>
<dbReference type="VEuPathDB" id="FungiDB:A1Q1_02857"/>
<evidence type="ECO:0000313" key="10">
    <source>
        <dbReference type="EMBL" id="EJT48153.1"/>
    </source>
</evidence>
<keyword evidence="7" id="KW-0067">ATP-binding</keyword>
<reference evidence="10 11" key="1">
    <citation type="journal article" date="2012" name="Eukaryot. Cell">
        <title>Draft genome sequence of CBS 2479, the standard type strain of Trichosporon asahii.</title>
        <authorList>
            <person name="Yang R.Y."/>
            <person name="Li H.T."/>
            <person name="Zhu H."/>
            <person name="Zhou G.P."/>
            <person name="Wang M."/>
            <person name="Wang L."/>
        </authorList>
    </citation>
    <scope>NUCLEOTIDE SEQUENCE [LARGE SCALE GENOMIC DNA]</scope>
    <source>
        <strain evidence="11">ATCC 90039 / CBS 2479 / JCM 2466 / KCTC 7840 / NCYC 2677 / UAMH 7654</strain>
    </source>
</reference>
<keyword evidence="5" id="KW-0479">Metal-binding</keyword>
<name>J5QMP9_TRIAS</name>
<organism evidence="10 11">
    <name type="scientific">Trichosporon asahii var. asahii (strain ATCC 90039 / CBS 2479 / JCM 2466 / KCTC 7840 / NBRC 103889/ NCYC 2677 / UAMH 7654)</name>
    <name type="common">Yeast</name>
    <dbReference type="NCBI Taxonomy" id="1186058"/>
    <lineage>
        <taxon>Eukaryota</taxon>
        <taxon>Fungi</taxon>
        <taxon>Dikarya</taxon>
        <taxon>Basidiomycota</taxon>
        <taxon>Agaricomycotina</taxon>
        <taxon>Tremellomycetes</taxon>
        <taxon>Trichosporonales</taxon>
        <taxon>Trichosporonaceae</taxon>
        <taxon>Trichosporon</taxon>
    </lineage>
</organism>
<comment type="cofactor">
    <cofactor evidence="1">
        <name>Mg(2+)</name>
        <dbReference type="ChEBI" id="CHEBI:18420"/>
    </cofactor>
</comment>
<dbReference type="PANTHER" id="PTHR32057">
    <property type="entry name" value="PROTEIN ADENYLYLTRANSFERASE SELO, MITOCHONDRIAL"/>
    <property type="match status" value="1"/>
</dbReference>
<comment type="similarity">
    <text evidence="2">Belongs to the SELO family.</text>
</comment>
<evidence type="ECO:0000256" key="6">
    <source>
        <dbReference type="ARBA" id="ARBA00022741"/>
    </source>
</evidence>
<dbReference type="KEGG" id="tasa:A1Q1_02857"/>
<comment type="caution">
    <text evidence="10">The sequence shown here is derived from an EMBL/GenBank/DDBJ whole genome shotgun (WGS) entry which is preliminary data.</text>
</comment>
<keyword evidence="8" id="KW-0460">Magnesium</keyword>
<dbReference type="GO" id="GO:0005524">
    <property type="term" value="F:ATP binding"/>
    <property type="evidence" value="ECO:0007669"/>
    <property type="project" value="UniProtKB-KW"/>
</dbReference>
<evidence type="ECO:0000256" key="7">
    <source>
        <dbReference type="ARBA" id="ARBA00022840"/>
    </source>
</evidence>
<dbReference type="AlphaFoldDB" id="J5QMP9"/>
<dbReference type="GO" id="GO:0070733">
    <property type="term" value="F:AMPylase activity"/>
    <property type="evidence" value="ECO:0007669"/>
    <property type="project" value="TreeGrafter"/>
</dbReference>
<evidence type="ECO:0000256" key="8">
    <source>
        <dbReference type="ARBA" id="ARBA00022842"/>
    </source>
</evidence>
<dbReference type="GO" id="GO:0046872">
    <property type="term" value="F:metal ion binding"/>
    <property type="evidence" value="ECO:0007669"/>
    <property type="project" value="UniProtKB-KW"/>
</dbReference>
<proteinExistence type="inferred from homology"/>
<accession>J5QMP9</accession>
<dbReference type="PANTHER" id="PTHR32057:SF14">
    <property type="entry name" value="PROTEIN ADENYLYLTRANSFERASE SELO, MITOCHONDRIAL"/>
    <property type="match status" value="1"/>
</dbReference>
<dbReference type="GeneID" id="25986370"/>
<dbReference type="Pfam" id="PF02696">
    <property type="entry name" value="SelO"/>
    <property type="match status" value="1"/>
</dbReference>
<evidence type="ECO:0000256" key="4">
    <source>
        <dbReference type="ARBA" id="ARBA00022695"/>
    </source>
</evidence>
<dbReference type="HOGENOM" id="CLU_010245_2_0_1"/>
<evidence type="ECO:0000256" key="2">
    <source>
        <dbReference type="ARBA" id="ARBA00009747"/>
    </source>
</evidence>
<keyword evidence="4" id="KW-0548">Nucleotidyltransferase</keyword>
<evidence type="ECO:0000256" key="5">
    <source>
        <dbReference type="ARBA" id="ARBA00022723"/>
    </source>
</evidence>
<evidence type="ECO:0000256" key="3">
    <source>
        <dbReference type="ARBA" id="ARBA00022679"/>
    </source>
</evidence>
<sequence>MSSAKTLKPIHRLPLARQTLQGALSQLPLEDQPSAQRISTTFSPTTRGVWARTLPLWDNWPIRITKEEALALGCDVDKGEKISAEAILGRWDPQPGEKQDNGLELKSSPHRLKMAPVLLGVCEKTVQDCFPELDVGDAAKADAPTDVEGGDEARQALVDVLSGRKVLEGENYMPWSTRYCGHQFGVWAGQLGDGRAISVLETEGPKGREEIQLKGAGRTPFARAADGLAVLRSSVREYLGCEAVNALGIPSTRALAILTSPVRVMREQGPEPSSLVARVAPSFIRIGHFEAMNPGEAAKNSHQVFFGGGWKSSVEDEADKNDALGGQGSLEGLRDLTLWAKDVMGMKDSTVNEWFIDVVRRNAETVAQWQVYGFMHGVLNTDNISVLGLTIDYGPYAFMDVFDQNHICNHSDPGGLYSYKGQPGRVLFALDSLASSLLPILGYEAQNGKIPDAGWGENATPDDVRGWEAAGLESIESWSDLYNQIESVAERSGWQKRFGLPSYRDTDDRDIVKDFQYLLHGYDIDFGAALRQLSFFRTSKVENKEYLKSQAKLWIKQATNDLMPDIVSRTEEGIVAWLQTYAKRVNEEKDQFDEDERLKKMQEVNPRFVLRQWVLEDTIKKMEDALEKEDVPEARRVLQRVLDLSTNPFKPYGEDKDGVIADNLTGEEAEQATLCGLGPKSMLGYQCSCSS</sequence>
<evidence type="ECO:0000256" key="9">
    <source>
        <dbReference type="ARBA" id="ARBA00031547"/>
    </source>
</evidence>
<evidence type="ECO:0000256" key="1">
    <source>
        <dbReference type="ARBA" id="ARBA00001946"/>
    </source>
</evidence>